<organism evidence="2 3">
    <name type="scientific">Catenulispora pinistramenti</name>
    <dbReference type="NCBI Taxonomy" id="2705254"/>
    <lineage>
        <taxon>Bacteria</taxon>
        <taxon>Bacillati</taxon>
        <taxon>Actinomycetota</taxon>
        <taxon>Actinomycetes</taxon>
        <taxon>Catenulisporales</taxon>
        <taxon>Catenulisporaceae</taxon>
        <taxon>Catenulispora</taxon>
    </lineage>
</organism>
<evidence type="ECO:0000256" key="1">
    <source>
        <dbReference type="SAM" id="MobiDB-lite"/>
    </source>
</evidence>
<gene>
    <name evidence="2" type="ORF">KGQ19_44725</name>
</gene>
<sequence>MDRDDCAPGARHRSLADIGSATVGPGPHHPDARSARIRRARVRCARLRRAQLRRAQLRCAKLCRAKLRHPRNRYAPGCGGLGGSRLLHTIGGATPGPDHVGVDCLGLLPPDAEPQLHREPLILWSHRDSLAR</sequence>
<dbReference type="EMBL" id="JAAFYZ010000306">
    <property type="protein sequence ID" value="MBS2553982.1"/>
    <property type="molecule type" value="Genomic_DNA"/>
</dbReference>
<reference evidence="2 3" key="1">
    <citation type="submission" date="2020-02" db="EMBL/GenBank/DDBJ databases">
        <title>Acidophilic actinobacteria isolated from forest soil.</title>
        <authorList>
            <person name="Golinska P."/>
        </authorList>
    </citation>
    <scope>NUCLEOTIDE SEQUENCE [LARGE SCALE GENOMIC DNA]</scope>
    <source>
        <strain evidence="2 3">NL8</strain>
    </source>
</reference>
<comment type="caution">
    <text evidence="2">The sequence shown here is derived from an EMBL/GenBank/DDBJ whole genome shotgun (WGS) entry which is preliminary data.</text>
</comment>
<keyword evidence="3" id="KW-1185">Reference proteome</keyword>
<dbReference type="InterPro" id="IPR001646">
    <property type="entry name" value="5peptide_repeat"/>
</dbReference>
<accession>A0ABS5L6W3</accession>
<evidence type="ECO:0000313" key="3">
    <source>
        <dbReference type="Proteomes" id="UP000730482"/>
    </source>
</evidence>
<dbReference type="Proteomes" id="UP000730482">
    <property type="component" value="Unassembled WGS sequence"/>
</dbReference>
<feature type="region of interest" description="Disordered" evidence="1">
    <location>
        <begin position="1"/>
        <end position="37"/>
    </location>
</feature>
<evidence type="ECO:0000313" key="2">
    <source>
        <dbReference type="EMBL" id="MBS2553982.1"/>
    </source>
</evidence>
<proteinExistence type="predicted"/>
<name>A0ABS5L6W3_9ACTN</name>
<dbReference type="Pfam" id="PF00805">
    <property type="entry name" value="Pentapeptide"/>
    <property type="match status" value="1"/>
</dbReference>
<protein>
    <submittedName>
        <fullName evidence="2">Pentapeptide repeat-containing protein</fullName>
    </submittedName>
</protein>